<dbReference type="InterPro" id="IPR018487">
    <property type="entry name" value="Hemopexin-like_repeat"/>
</dbReference>
<dbReference type="SUPFAM" id="SSF55486">
    <property type="entry name" value="Metalloproteases ('zincins'), catalytic domain"/>
    <property type="match status" value="1"/>
</dbReference>
<dbReference type="OrthoDB" id="406838at2759"/>
<dbReference type="Gene3D" id="3.40.390.10">
    <property type="entry name" value="Collagenase (Catalytic Domain)"/>
    <property type="match status" value="1"/>
</dbReference>
<keyword evidence="7" id="KW-0482">Metalloprotease</keyword>
<dbReference type="Proteomes" id="UP000694844">
    <property type="component" value="Chromosome 4"/>
</dbReference>
<keyword evidence="3 9" id="KW-0479">Metal-binding</keyword>
<feature type="binding site" evidence="9">
    <location>
        <position position="232"/>
    </location>
    <ligand>
        <name>Zn(2+)</name>
        <dbReference type="ChEBI" id="CHEBI:29105"/>
        <label>2</label>
        <note>catalytic</note>
    </ligand>
</feature>
<evidence type="ECO:0000256" key="2">
    <source>
        <dbReference type="ARBA" id="ARBA00022670"/>
    </source>
</evidence>
<dbReference type="SUPFAM" id="SSF50923">
    <property type="entry name" value="Hemopexin-like domain"/>
    <property type="match status" value="1"/>
</dbReference>
<dbReference type="SMART" id="SM00120">
    <property type="entry name" value="HX"/>
    <property type="match status" value="2"/>
</dbReference>
<dbReference type="Pfam" id="PF00413">
    <property type="entry name" value="Peptidase_M10"/>
    <property type="match status" value="1"/>
</dbReference>
<keyword evidence="2" id="KW-0645">Protease</keyword>
<proteinExistence type="inferred from homology"/>
<feature type="binding site" evidence="10">
    <location>
        <position position="201"/>
    </location>
    <ligand>
        <name>Ca(2+)</name>
        <dbReference type="ChEBI" id="CHEBI:29108"/>
        <label>1</label>
    </ligand>
</feature>
<feature type="binding site" evidence="10">
    <location>
        <position position="240"/>
    </location>
    <ligand>
        <name>Zn(2+)</name>
        <dbReference type="ChEBI" id="CHEBI:29105"/>
        <label>2</label>
        <note>catalytic</note>
    </ligand>
</feature>
<dbReference type="PROSITE" id="PS51642">
    <property type="entry name" value="HEMOPEXIN_2"/>
    <property type="match status" value="2"/>
</dbReference>
<dbReference type="InterPro" id="IPR001818">
    <property type="entry name" value="Pept_M10_metallopeptidase"/>
</dbReference>
<keyword evidence="5" id="KW-0378">Hydrolase</keyword>
<dbReference type="GO" id="GO:0031012">
    <property type="term" value="C:extracellular matrix"/>
    <property type="evidence" value="ECO:0007669"/>
    <property type="project" value="InterPro"/>
</dbReference>
<feature type="repeat" description="Hemopexin" evidence="11">
    <location>
        <begin position="453"/>
        <end position="494"/>
    </location>
</feature>
<evidence type="ECO:0000256" key="1">
    <source>
        <dbReference type="ARBA" id="ARBA00010370"/>
    </source>
</evidence>
<dbReference type="Pfam" id="PF00045">
    <property type="entry name" value="Hemopexin"/>
    <property type="match status" value="1"/>
</dbReference>
<evidence type="ECO:0000256" key="11">
    <source>
        <dbReference type="PROSITE-ProRule" id="PRU01011"/>
    </source>
</evidence>
<dbReference type="SMART" id="SM00235">
    <property type="entry name" value="ZnMc"/>
    <property type="match status" value="1"/>
</dbReference>
<dbReference type="InterPro" id="IPR033739">
    <property type="entry name" value="M10A_MMP"/>
</dbReference>
<dbReference type="InterPro" id="IPR024079">
    <property type="entry name" value="MetalloPept_cat_dom_sf"/>
</dbReference>
<dbReference type="PANTHER" id="PTHR10201">
    <property type="entry name" value="MATRIX METALLOPROTEINASE"/>
    <property type="match status" value="1"/>
</dbReference>
<dbReference type="GO" id="GO:0005615">
    <property type="term" value="C:extracellular space"/>
    <property type="evidence" value="ECO:0007669"/>
    <property type="project" value="TreeGrafter"/>
</dbReference>
<feature type="binding site" evidence="10">
    <location>
        <position position="171"/>
    </location>
    <ligand>
        <name>Zn(2+)</name>
        <dbReference type="ChEBI" id="CHEBI:29105"/>
        <label>1</label>
    </ligand>
</feature>
<feature type="binding site" evidence="10">
    <location>
        <position position="178"/>
    </location>
    <ligand>
        <name>Ca(2+)</name>
        <dbReference type="ChEBI" id="CHEBI:29108"/>
        <label>3</label>
    </ligand>
</feature>
<evidence type="ECO:0000256" key="3">
    <source>
        <dbReference type="ARBA" id="ARBA00022723"/>
    </source>
</evidence>
<dbReference type="InterPro" id="IPR006026">
    <property type="entry name" value="Peptidase_Metallo"/>
</dbReference>
<evidence type="ECO:0000256" key="9">
    <source>
        <dbReference type="PIRSR" id="PIRSR001191-2"/>
    </source>
</evidence>
<dbReference type="PRINTS" id="PR00138">
    <property type="entry name" value="MATRIXIN"/>
</dbReference>
<comment type="similarity">
    <text evidence="1">Belongs to the peptidase M10A family.</text>
</comment>
<evidence type="ECO:0000313" key="15">
    <source>
        <dbReference type="Proteomes" id="UP000694844"/>
    </source>
</evidence>
<dbReference type="CDD" id="cd04278">
    <property type="entry name" value="ZnMc_MMP"/>
    <property type="match status" value="1"/>
</dbReference>
<evidence type="ECO:0000256" key="7">
    <source>
        <dbReference type="ARBA" id="ARBA00023049"/>
    </source>
</evidence>
<keyword evidence="6 9" id="KW-0862">Zinc</keyword>
<sequence length="505" mass="57692">MASIRVLAALTVALSSVVSGQKTTQEIEAYLCKYGYLIENCHNNHLASEENRIYAIKWWQMFSNLEVTGDIGPADEEVMNRRRCACEDVMQKDEVMNPELQPQQFNLGPKWRKTTLTWKLTKPSRQLETGKTRREIVRALSYWSNETPLRFYEASGETDITISFEVREHGDGARNSFDGRGKVLAHAFFPSSGDVHFDEEESWGFGDEVGNTKTDFFTVAVHEFGHTLGLFHTDVYGALMYPYYQGFNASFRLHTDDVRGIQSLYGPPPGKEPTTPWPMTTFRPTTQAPRPRIIPTTTTQRPTPQPGLPEFCNVKLQAAVRDFDGMLFAFVDGSYVMRITEQGFLDRIRTRNLFRRAPWNMDAAYNIPSLGRTYFMKGQRLWEFDRMRNRMSSVLVQGGPRTMPERPRAVIATSSSGSDVEVFGSGIVWRMKMNGEVVPGTHRYINDKYRGIPTEIDAAVRWDSRTIYFFKDSKFYRYDTRLNTMSRSGDFAPAFLKGVCGNGPK</sequence>
<feature type="binding site" evidence="10">
    <location>
        <position position="169"/>
    </location>
    <ligand>
        <name>Zn(2+)</name>
        <dbReference type="ChEBI" id="CHEBI:29105"/>
        <label>1</label>
    </ligand>
</feature>
<dbReference type="FunFam" id="3.40.390.10:FF:000091">
    <property type="entry name" value="Matrix metalloproteinase-16-like Protein"/>
    <property type="match status" value="1"/>
</dbReference>
<dbReference type="GO" id="GO:0006508">
    <property type="term" value="P:proteolysis"/>
    <property type="evidence" value="ECO:0007669"/>
    <property type="project" value="UniProtKB-KW"/>
</dbReference>
<feature type="binding site" evidence="10">
    <location>
        <position position="364"/>
    </location>
    <ligand>
        <name>Ca(2+)</name>
        <dbReference type="ChEBI" id="CHEBI:29108"/>
        <label>5</label>
    </ligand>
</feature>
<reference evidence="16" key="1">
    <citation type="submission" date="2025-08" db="UniProtKB">
        <authorList>
            <consortium name="RefSeq"/>
        </authorList>
    </citation>
    <scope>IDENTIFICATION</scope>
    <source>
        <tissue evidence="16">Whole sample</tissue>
    </source>
</reference>
<feature type="binding site" evidence="10">
    <location>
        <position position="196"/>
    </location>
    <ligand>
        <name>Zn(2+)</name>
        <dbReference type="ChEBI" id="CHEBI:29105"/>
        <label>1</label>
    </ligand>
</feature>
<dbReference type="KEGG" id="cvn:111131875"/>
<evidence type="ECO:0000256" key="6">
    <source>
        <dbReference type="ARBA" id="ARBA00022833"/>
    </source>
</evidence>
<evidence type="ECO:0000259" key="14">
    <source>
        <dbReference type="SMART" id="SM00235"/>
    </source>
</evidence>
<evidence type="ECO:0000256" key="8">
    <source>
        <dbReference type="PIRSR" id="PIRSR001191-1"/>
    </source>
</evidence>
<dbReference type="GO" id="GO:0008270">
    <property type="term" value="F:zinc ion binding"/>
    <property type="evidence" value="ECO:0007669"/>
    <property type="project" value="InterPro"/>
</dbReference>
<feature type="binding site" evidence="10">
    <location>
        <position position="362"/>
    </location>
    <ligand>
        <name>Ca(2+)</name>
        <dbReference type="ChEBI" id="CHEBI:29108"/>
        <label>4</label>
    </ligand>
</feature>
<feature type="binding site" evidence="10">
    <location>
        <position position="409"/>
    </location>
    <ligand>
        <name>Ca(2+)</name>
        <dbReference type="ChEBI" id="CHEBI:29108"/>
        <label>5</label>
    </ligand>
</feature>
<dbReference type="InterPro" id="IPR036365">
    <property type="entry name" value="PGBD-like_sf"/>
</dbReference>
<dbReference type="GO" id="GO:0030198">
    <property type="term" value="P:extracellular matrix organization"/>
    <property type="evidence" value="ECO:0007669"/>
    <property type="project" value="TreeGrafter"/>
</dbReference>
<feature type="signal peptide" evidence="13">
    <location>
        <begin position="1"/>
        <end position="20"/>
    </location>
</feature>
<keyword evidence="4 13" id="KW-0732">Signal</keyword>
<feature type="binding site" evidence="10">
    <location>
        <position position="186"/>
    </location>
    <ligand>
        <name>Zn(2+)</name>
        <dbReference type="ChEBI" id="CHEBI:29105"/>
        <label>1</label>
    </ligand>
</feature>
<dbReference type="PIRSF" id="PIRSF001191">
    <property type="entry name" value="Peptidase_M10A_matrix"/>
    <property type="match status" value="1"/>
</dbReference>
<protein>
    <submittedName>
        <fullName evidence="16">Stromelysin-1-like</fullName>
    </submittedName>
</protein>
<keyword evidence="10" id="KW-0106">Calcium</keyword>
<dbReference type="Gene3D" id="2.110.10.10">
    <property type="entry name" value="Hemopexin-like domain"/>
    <property type="match status" value="1"/>
</dbReference>
<feature type="active site" evidence="8">
    <location>
        <position position="223"/>
    </location>
</feature>
<evidence type="ECO:0000256" key="4">
    <source>
        <dbReference type="ARBA" id="ARBA00022729"/>
    </source>
</evidence>
<gene>
    <name evidence="16" type="primary">LOC111131875</name>
</gene>
<dbReference type="RefSeq" id="XP_022335346.1">
    <property type="nucleotide sequence ID" value="XM_022479638.1"/>
</dbReference>
<dbReference type="InterPro" id="IPR021190">
    <property type="entry name" value="Pept_M10A"/>
</dbReference>
<evidence type="ECO:0000256" key="12">
    <source>
        <dbReference type="SAM" id="MobiDB-lite"/>
    </source>
</evidence>
<feature type="region of interest" description="Disordered" evidence="12">
    <location>
        <begin position="265"/>
        <end position="307"/>
    </location>
</feature>
<feature type="binding site" evidence="10">
    <location>
        <position position="179"/>
    </location>
    <ligand>
        <name>Ca(2+)</name>
        <dbReference type="ChEBI" id="CHEBI:29108"/>
        <label>3</label>
    </ligand>
</feature>
<dbReference type="AlphaFoldDB" id="A0A8B8E7D0"/>
<feature type="binding site" evidence="10">
    <location>
        <position position="198"/>
    </location>
    <ligand>
        <name>Ca(2+)</name>
        <dbReference type="ChEBI" id="CHEBI:29108"/>
        <label>3</label>
    </ligand>
</feature>
<feature type="binding site" evidence="10">
    <location>
        <position position="201"/>
    </location>
    <ligand>
        <name>Ca(2+)</name>
        <dbReference type="ChEBI" id="CHEBI:29108"/>
        <label>3</label>
    </ligand>
</feature>
<evidence type="ECO:0000256" key="10">
    <source>
        <dbReference type="PIRSR" id="PIRSR621190-2"/>
    </source>
</evidence>
<feature type="compositionally biased region" description="Low complexity" evidence="12">
    <location>
        <begin position="272"/>
        <end position="302"/>
    </location>
</feature>
<comment type="cofactor">
    <cofactor evidence="10">
        <name>Ca(2+)</name>
        <dbReference type="ChEBI" id="CHEBI:29108"/>
    </cofactor>
    <text evidence="10">Can bind about 5 Ca(2+) ions per subunit.</text>
</comment>
<feature type="chain" id="PRO_5034958626" evidence="13">
    <location>
        <begin position="21"/>
        <end position="505"/>
    </location>
</feature>
<feature type="binding site" evidence="10">
    <location>
        <position position="194"/>
    </location>
    <ligand>
        <name>Ca(2+)</name>
        <dbReference type="ChEBI" id="CHEBI:29108"/>
        <label>2</label>
    </ligand>
</feature>
<feature type="binding site" evidence="10">
    <location>
        <position position="457"/>
    </location>
    <ligand>
        <name>Ca(2+)</name>
        <dbReference type="ChEBI" id="CHEBI:29108"/>
        <label>4</label>
    </ligand>
</feature>
<keyword evidence="15" id="KW-1185">Reference proteome</keyword>
<dbReference type="GO" id="GO:0030574">
    <property type="term" value="P:collagen catabolic process"/>
    <property type="evidence" value="ECO:0007669"/>
    <property type="project" value="TreeGrafter"/>
</dbReference>
<feature type="binding site" description="in inhibited form" evidence="10">
    <location>
        <position position="84"/>
    </location>
    <ligand>
        <name>Zn(2+)</name>
        <dbReference type="ChEBI" id="CHEBI:29105"/>
        <label>2</label>
        <note>catalytic</note>
    </ligand>
</feature>
<comment type="cofactor">
    <cofactor evidence="10">
        <name>Zn(2+)</name>
        <dbReference type="ChEBI" id="CHEBI:29105"/>
    </cofactor>
    <text evidence="10">Binds 2 Zn(2+) ions per subunit.</text>
</comment>
<dbReference type="GeneID" id="111131875"/>
<dbReference type="PANTHER" id="PTHR10201:SF291">
    <property type="entry name" value="MATRIX METALLOPROTEINASE 1, ISOFORM C-RELATED"/>
    <property type="match status" value="1"/>
</dbReference>
<evidence type="ECO:0000313" key="16">
    <source>
        <dbReference type="RefSeq" id="XP_022335346.1"/>
    </source>
</evidence>
<feature type="repeat" description="Hemopexin" evidence="11">
    <location>
        <begin position="358"/>
        <end position="410"/>
    </location>
</feature>
<evidence type="ECO:0000256" key="5">
    <source>
        <dbReference type="ARBA" id="ARBA00022801"/>
    </source>
</evidence>
<evidence type="ECO:0000256" key="13">
    <source>
        <dbReference type="SAM" id="SignalP"/>
    </source>
</evidence>
<dbReference type="GO" id="GO:0004222">
    <property type="term" value="F:metalloendopeptidase activity"/>
    <property type="evidence" value="ECO:0007669"/>
    <property type="project" value="InterPro"/>
</dbReference>
<feature type="binding site" evidence="10">
    <location>
        <position position="159"/>
    </location>
    <ligand>
        <name>Ca(2+)</name>
        <dbReference type="ChEBI" id="CHEBI:29108"/>
        <label>2</label>
    </ligand>
</feature>
<organism evidence="15 16">
    <name type="scientific">Crassostrea virginica</name>
    <name type="common">Eastern oyster</name>
    <dbReference type="NCBI Taxonomy" id="6565"/>
    <lineage>
        <taxon>Eukaryota</taxon>
        <taxon>Metazoa</taxon>
        <taxon>Spiralia</taxon>
        <taxon>Lophotrochozoa</taxon>
        <taxon>Mollusca</taxon>
        <taxon>Bivalvia</taxon>
        <taxon>Autobranchia</taxon>
        <taxon>Pteriomorphia</taxon>
        <taxon>Ostreida</taxon>
        <taxon>Ostreoidea</taxon>
        <taxon>Ostreidae</taxon>
        <taxon>Crassostrea</taxon>
    </lineage>
</organism>
<dbReference type="InterPro" id="IPR036375">
    <property type="entry name" value="Hemopexin-like_dom_sf"/>
</dbReference>
<feature type="binding site" evidence="9">
    <location>
        <position position="222"/>
    </location>
    <ligand>
        <name>Zn(2+)</name>
        <dbReference type="ChEBI" id="CHEBI:29105"/>
        <label>2</label>
        <note>catalytic</note>
    </ligand>
</feature>
<name>A0A8B8E7D0_CRAVI</name>
<feature type="domain" description="Peptidase metallopeptidase" evidence="14">
    <location>
        <begin position="107"/>
        <end position="267"/>
    </location>
</feature>
<accession>A0A8B8E7D0</accession>
<dbReference type="SUPFAM" id="SSF47090">
    <property type="entry name" value="PGBD-like"/>
    <property type="match status" value="1"/>
</dbReference>
<feature type="binding site" evidence="9">
    <location>
        <position position="226"/>
    </location>
    <ligand>
        <name>Zn(2+)</name>
        <dbReference type="ChEBI" id="CHEBI:29105"/>
        <label>2</label>
        <note>catalytic</note>
    </ligand>
</feature>